<accession>A0A832R9X4</accession>
<dbReference type="CDD" id="cd18809">
    <property type="entry name" value="SF1_C_RecD"/>
    <property type="match status" value="1"/>
</dbReference>
<dbReference type="Gene3D" id="2.30.30.940">
    <property type="match status" value="1"/>
</dbReference>
<dbReference type="InterPro" id="IPR027417">
    <property type="entry name" value="P-loop_NTPase"/>
</dbReference>
<proteinExistence type="predicted"/>
<feature type="domain" description="UvrD-like helicase C-terminal" evidence="1">
    <location>
        <begin position="338"/>
        <end position="387"/>
    </location>
</feature>
<gene>
    <name evidence="2" type="ORF">GX533_02035</name>
</gene>
<reference evidence="2 3" key="1">
    <citation type="journal article" date="2020" name="Biotechnol. Biofuels">
        <title>New insights from the biogas microbiome by comprehensive genome-resolved metagenomics of nearly 1600 species originating from multiple anaerobic digesters.</title>
        <authorList>
            <person name="Campanaro S."/>
            <person name="Treu L."/>
            <person name="Rodriguez-R L.M."/>
            <person name="Kovalovszki A."/>
            <person name="Ziels R.M."/>
            <person name="Maus I."/>
            <person name="Zhu X."/>
            <person name="Kougias P.G."/>
            <person name="Basile A."/>
            <person name="Luo G."/>
            <person name="Schluter A."/>
            <person name="Konstantinidis K.T."/>
            <person name="Angelidaki I."/>
        </authorList>
    </citation>
    <scope>NUCLEOTIDE SEQUENCE [LARGE SCALE GENOMIC DNA]</scope>
    <source>
        <strain evidence="2">AS05jafATM_89</strain>
    </source>
</reference>
<organism evidence="2 3">
    <name type="scientific">Candidatus Dojkabacteria bacterium</name>
    <dbReference type="NCBI Taxonomy" id="2099670"/>
    <lineage>
        <taxon>Bacteria</taxon>
        <taxon>Candidatus Dojkabacteria</taxon>
    </lineage>
</organism>
<sequence>MDVELSPKQKKVVDSILDWYKGKKTRYVTLGGYAGTGKTTLLGHLGNRLHREYKGISIAYCSFTGKASLVLKKKLEESKSLAPSDYIGTIHRLIYKAIVDEDDNIIGWEKIPVDSFEYDLIVVDEASMVSEDIWNDLLSFEKPILAVGDHGQLPPVEGKFNLMASPMLRLEEIYRQERGNPIIMVSELARKYGDIPVMEFSSTVRKFSKEDENLQEFLSEKLSGYDENMMVLVGYNHTRVKLNNGIRQFLEFDSPKPQIEDRVICLRNNAELGIFNGMLGTVQSIEKKNLADMLEYYDVDIQFDGEDNLFHGSMSAEQFGQRETMRNIGREIDLFDFGYALTVHKAQGSQAEKVILFEERFPKMDDDMWRRWLYTGVTRAVSELYIVGR</sequence>
<dbReference type="PANTHER" id="PTHR43788">
    <property type="entry name" value="DNA2/NAM7 HELICASE FAMILY MEMBER"/>
    <property type="match status" value="1"/>
</dbReference>
<dbReference type="Pfam" id="PF13604">
    <property type="entry name" value="AAA_30"/>
    <property type="match status" value="1"/>
</dbReference>
<dbReference type="InterPro" id="IPR027785">
    <property type="entry name" value="UvrD-like_helicase_C"/>
</dbReference>
<dbReference type="SUPFAM" id="SSF52540">
    <property type="entry name" value="P-loop containing nucleoside triphosphate hydrolases"/>
    <property type="match status" value="1"/>
</dbReference>
<dbReference type="InterPro" id="IPR050534">
    <property type="entry name" value="Coronavir_polyprotein_1ab"/>
</dbReference>
<evidence type="ECO:0000313" key="2">
    <source>
        <dbReference type="EMBL" id="HHX99437.1"/>
    </source>
</evidence>
<evidence type="ECO:0000313" key="3">
    <source>
        <dbReference type="Proteomes" id="UP000576550"/>
    </source>
</evidence>
<dbReference type="AlphaFoldDB" id="A0A832R9X4"/>
<name>A0A832R9X4_9BACT</name>
<dbReference type="EMBL" id="DUTP01000003">
    <property type="protein sequence ID" value="HHX99437.1"/>
    <property type="molecule type" value="Genomic_DNA"/>
</dbReference>
<protein>
    <submittedName>
        <fullName evidence="2">AAA family ATPase</fullName>
    </submittedName>
</protein>
<comment type="caution">
    <text evidence="2">The sequence shown here is derived from an EMBL/GenBank/DDBJ whole genome shotgun (WGS) entry which is preliminary data.</text>
</comment>
<dbReference type="Pfam" id="PF13538">
    <property type="entry name" value="UvrD_C_2"/>
    <property type="match status" value="1"/>
</dbReference>
<dbReference type="Proteomes" id="UP000576550">
    <property type="component" value="Unassembled WGS sequence"/>
</dbReference>
<dbReference type="Gene3D" id="3.40.50.300">
    <property type="entry name" value="P-loop containing nucleotide triphosphate hydrolases"/>
    <property type="match status" value="2"/>
</dbReference>
<evidence type="ECO:0000259" key="1">
    <source>
        <dbReference type="Pfam" id="PF13538"/>
    </source>
</evidence>